<organism evidence="2 3">
    <name type="scientific">Cercophora newfieldiana</name>
    <dbReference type="NCBI Taxonomy" id="92897"/>
    <lineage>
        <taxon>Eukaryota</taxon>
        <taxon>Fungi</taxon>
        <taxon>Dikarya</taxon>
        <taxon>Ascomycota</taxon>
        <taxon>Pezizomycotina</taxon>
        <taxon>Sordariomycetes</taxon>
        <taxon>Sordariomycetidae</taxon>
        <taxon>Sordariales</taxon>
        <taxon>Lasiosphaeriaceae</taxon>
        <taxon>Cercophora</taxon>
    </lineage>
</organism>
<evidence type="ECO:0000313" key="2">
    <source>
        <dbReference type="EMBL" id="KAK0651116.1"/>
    </source>
</evidence>
<keyword evidence="3" id="KW-1185">Reference proteome</keyword>
<comment type="caution">
    <text evidence="2">The sequence shown here is derived from an EMBL/GenBank/DDBJ whole genome shotgun (WGS) entry which is preliminary data.</text>
</comment>
<dbReference type="EMBL" id="JAULSV010000002">
    <property type="protein sequence ID" value="KAK0651116.1"/>
    <property type="molecule type" value="Genomic_DNA"/>
</dbReference>
<dbReference type="Proteomes" id="UP001174936">
    <property type="component" value="Unassembled WGS sequence"/>
</dbReference>
<evidence type="ECO:0008006" key="4">
    <source>
        <dbReference type="Google" id="ProtNLM"/>
    </source>
</evidence>
<proteinExistence type="predicted"/>
<evidence type="ECO:0000256" key="1">
    <source>
        <dbReference type="SAM" id="SignalP"/>
    </source>
</evidence>
<keyword evidence="1" id="KW-0732">Signal</keyword>
<feature type="signal peptide" evidence="1">
    <location>
        <begin position="1"/>
        <end position="19"/>
    </location>
</feature>
<accession>A0AA39YGK7</accession>
<protein>
    <recommendedName>
        <fullName evidence="4">Hydrophobin</fullName>
    </recommendedName>
</protein>
<evidence type="ECO:0000313" key="3">
    <source>
        <dbReference type="Proteomes" id="UP001174936"/>
    </source>
</evidence>
<dbReference type="AlphaFoldDB" id="A0AA39YGK7"/>
<gene>
    <name evidence="2" type="ORF">B0T16DRAFT_73327</name>
</gene>
<sequence length="218" mass="23607">MHLFVLLVSITSSFSLAVAQDTSRLRSRTSTLNAACTNIGTAVTATSTFAPLLAVHLEHHDDSGHGHDDECPRSALLDVHYHNENDVGCCTQSAVLTTAAGGQLACCPCGATCTGAIPSMVDWTFSAGQFITTTGIQQQPRSQVRMIPRVCFSTEKLTANSFVLFVSIQLQGQLAQALPLLGRLNRLRLLRRLLPPRLQPPLEQPRRSTLDMPCSLRA</sequence>
<feature type="chain" id="PRO_5041204127" description="Hydrophobin" evidence="1">
    <location>
        <begin position="20"/>
        <end position="218"/>
    </location>
</feature>
<reference evidence="2" key="1">
    <citation type="submission" date="2023-06" db="EMBL/GenBank/DDBJ databases">
        <title>Genome-scale phylogeny and comparative genomics of the fungal order Sordariales.</title>
        <authorList>
            <consortium name="Lawrence Berkeley National Laboratory"/>
            <person name="Hensen N."/>
            <person name="Bonometti L."/>
            <person name="Westerberg I."/>
            <person name="Brannstrom I.O."/>
            <person name="Guillou S."/>
            <person name="Cros-Aarteil S."/>
            <person name="Calhoun S."/>
            <person name="Haridas S."/>
            <person name="Kuo A."/>
            <person name="Mondo S."/>
            <person name="Pangilinan J."/>
            <person name="Riley R."/>
            <person name="Labutti K."/>
            <person name="Andreopoulos B."/>
            <person name="Lipzen A."/>
            <person name="Chen C."/>
            <person name="Yanf M."/>
            <person name="Daum C."/>
            <person name="Ng V."/>
            <person name="Clum A."/>
            <person name="Steindorff A."/>
            <person name="Ohm R."/>
            <person name="Martin F."/>
            <person name="Silar P."/>
            <person name="Natvig D."/>
            <person name="Lalanne C."/>
            <person name="Gautier V."/>
            <person name="Ament-Velasquez S.L."/>
            <person name="Kruys A."/>
            <person name="Hutchinson M.I."/>
            <person name="Powell A.J."/>
            <person name="Barry K."/>
            <person name="Miller A.N."/>
            <person name="Grigoriev I.V."/>
            <person name="Debuchy R."/>
            <person name="Gladieux P."/>
            <person name="Thoren M.H."/>
            <person name="Johannesson H."/>
        </authorList>
    </citation>
    <scope>NUCLEOTIDE SEQUENCE</scope>
    <source>
        <strain evidence="2">SMH2532-1</strain>
    </source>
</reference>
<name>A0AA39YGK7_9PEZI</name>